<gene>
    <name evidence="10" type="ORF">TVAG_459960</name>
</gene>
<evidence type="ECO:0000256" key="8">
    <source>
        <dbReference type="RuleBase" id="RU004273"/>
    </source>
</evidence>
<dbReference type="PANTHER" id="PTHR11668:SF300">
    <property type="entry name" value="SERINE_THREONINE-PROTEIN PHOSPHATASE"/>
    <property type="match status" value="1"/>
</dbReference>
<comment type="cofactor">
    <cofactor evidence="1">
        <name>Mn(2+)</name>
        <dbReference type="ChEBI" id="CHEBI:29035"/>
    </cofactor>
</comment>
<dbReference type="GO" id="GO:0004722">
    <property type="term" value="F:protein serine/threonine phosphatase activity"/>
    <property type="evidence" value="ECO:0000318"/>
    <property type="project" value="GO_Central"/>
</dbReference>
<reference evidence="10" key="1">
    <citation type="submission" date="2006-10" db="EMBL/GenBank/DDBJ databases">
        <authorList>
            <person name="Amadeo P."/>
            <person name="Zhao Q."/>
            <person name="Wortman J."/>
            <person name="Fraser-Liggett C."/>
            <person name="Carlton J."/>
        </authorList>
    </citation>
    <scope>NUCLEOTIDE SEQUENCE</scope>
    <source>
        <strain evidence="10">G3</strain>
    </source>
</reference>
<comment type="catalytic activity">
    <reaction evidence="6">
        <text>O-phospho-L-seryl-[protein] + H2O = L-seryl-[protein] + phosphate</text>
        <dbReference type="Rhea" id="RHEA:20629"/>
        <dbReference type="Rhea" id="RHEA-COMP:9863"/>
        <dbReference type="Rhea" id="RHEA-COMP:11604"/>
        <dbReference type="ChEBI" id="CHEBI:15377"/>
        <dbReference type="ChEBI" id="CHEBI:29999"/>
        <dbReference type="ChEBI" id="CHEBI:43474"/>
        <dbReference type="ChEBI" id="CHEBI:83421"/>
        <dbReference type="EC" id="3.1.3.16"/>
    </reaction>
</comment>
<dbReference type="CDD" id="cd00144">
    <property type="entry name" value="MPP_PPP_family"/>
    <property type="match status" value="1"/>
</dbReference>
<dbReference type="SMR" id="A2GC28"/>
<feature type="domain" description="Serine/threonine specific protein phosphatases" evidence="9">
    <location>
        <begin position="124"/>
        <end position="129"/>
    </location>
</feature>
<dbReference type="eggNOG" id="KOG0374">
    <property type="taxonomic scope" value="Eukaryota"/>
</dbReference>
<dbReference type="InterPro" id="IPR050341">
    <property type="entry name" value="PP1_catalytic_subunit"/>
</dbReference>
<dbReference type="InterPro" id="IPR004843">
    <property type="entry name" value="Calcineurin-like_PHP"/>
</dbReference>
<reference evidence="10" key="2">
    <citation type="journal article" date="2007" name="Science">
        <title>Draft genome sequence of the sexually transmitted pathogen Trichomonas vaginalis.</title>
        <authorList>
            <person name="Carlton J.M."/>
            <person name="Hirt R.P."/>
            <person name="Silva J.C."/>
            <person name="Delcher A.L."/>
            <person name="Schatz M."/>
            <person name="Zhao Q."/>
            <person name="Wortman J.R."/>
            <person name="Bidwell S.L."/>
            <person name="Alsmark U.C.M."/>
            <person name="Besteiro S."/>
            <person name="Sicheritz-Ponten T."/>
            <person name="Noel C.J."/>
            <person name="Dacks J.B."/>
            <person name="Foster P.G."/>
            <person name="Simillion C."/>
            <person name="Van de Peer Y."/>
            <person name="Miranda-Saavedra D."/>
            <person name="Barton G.J."/>
            <person name="Westrop G.D."/>
            <person name="Mueller S."/>
            <person name="Dessi D."/>
            <person name="Fiori P.L."/>
            <person name="Ren Q."/>
            <person name="Paulsen I."/>
            <person name="Zhang H."/>
            <person name="Bastida-Corcuera F.D."/>
            <person name="Simoes-Barbosa A."/>
            <person name="Brown M.T."/>
            <person name="Hayes R.D."/>
            <person name="Mukherjee M."/>
            <person name="Okumura C.Y."/>
            <person name="Schneider R."/>
            <person name="Smith A.J."/>
            <person name="Vanacova S."/>
            <person name="Villalvazo M."/>
            <person name="Haas B.J."/>
            <person name="Pertea M."/>
            <person name="Feldblyum T.V."/>
            <person name="Utterback T.R."/>
            <person name="Shu C.L."/>
            <person name="Osoegawa K."/>
            <person name="de Jong P.J."/>
            <person name="Hrdy I."/>
            <person name="Horvathova L."/>
            <person name="Zubacova Z."/>
            <person name="Dolezal P."/>
            <person name="Malik S.B."/>
            <person name="Logsdon J.M. Jr."/>
            <person name="Henze K."/>
            <person name="Gupta A."/>
            <person name="Wang C.C."/>
            <person name="Dunne R.L."/>
            <person name="Upcroft J.A."/>
            <person name="Upcroft P."/>
            <person name="White O."/>
            <person name="Salzberg S.L."/>
            <person name="Tang P."/>
            <person name="Chiu C.-H."/>
            <person name="Lee Y.-S."/>
            <person name="Embley T.M."/>
            <person name="Coombs G.H."/>
            <person name="Mottram J.C."/>
            <person name="Tachezy J."/>
            <person name="Fraser-Liggett C.M."/>
            <person name="Johnson P.J."/>
        </authorList>
    </citation>
    <scope>NUCLEOTIDE SEQUENCE [LARGE SCALE GENOMIC DNA]</scope>
    <source>
        <strain evidence="10">G3</strain>
    </source>
</reference>
<dbReference type="GO" id="GO:0005634">
    <property type="term" value="C:nucleus"/>
    <property type="evidence" value="ECO:0000318"/>
    <property type="project" value="GO_Central"/>
</dbReference>
<name>A2GC28_TRIV3</name>
<evidence type="ECO:0000313" key="10">
    <source>
        <dbReference type="EMBL" id="EAX85289.1"/>
    </source>
</evidence>
<comment type="catalytic activity">
    <reaction evidence="7 8">
        <text>O-phospho-L-threonyl-[protein] + H2O = L-threonyl-[protein] + phosphate</text>
        <dbReference type="Rhea" id="RHEA:47004"/>
        <dbReference type="Rhea" id="RHEA-COMP:11060"/>
        <dbReference type="Rhea" id="RHEA-COMP:11605"/>
        <dbReference type="ChEBI" id="CHEBI:15377"/>
        <dbReference type="ChEBI" id="CHEBI:30013"/>
        <dbReference type="ChEBI" id="CHEBI:43474"/>
        <dbReference type="ChEBI" id="CHEBI:61977"/>
        <dbReference type="EC" id="3.1.3.16"/>
    </reaction>
</comment>
<dbReference type="RefSeq" id="XP_001298219.1">
    <property type="nucleotide sequence ID" value="XM_001298218.1"/>
</dbReference>
<dbReference type="Proteomes" id="UP000001542">
    <property type="component" value="Unassembled WGS sequence"/>
</dbReference>
<evidence type="ECO:0000256" key="3">
    <source>
        <dbReference type="ARBA" id="ARBA00022801"/>
    </source>
</evidence>
<evidence type="ECO:0000256" key="1">
    <source>
        <dbReference type="ARBA" id="ARBA00001936"/>
    </source>
</evidence>
<dbReference type="PRINTS" id="PR00114">
    <property type="entry name" value="STPHPHTASE"/>
</dbReference>
<protein>
    <recommendedName>
        <fullName evidence="8">Serine/threonine-protein phosphatase</fullName>
        <ecNumber evidence="8">3.1.3.16</ecNumber>
    </recommendedName>
</protein>
<evidence type="ECO:0000256" key="6">
    <source>
        <dbReference type="ARBA" id="ARBA00047761"/>
    </source>
</evidence>
<accession>A2GC28</accession>
<comment type="similarity">
    <text evidence="8">Belongs to the PPP phosphatase family.</text>
</comment>
<keyword evidence="4" id="KW-0904">Protein phosphatase</keyword>
<evidence type="ECO:0000256" key="5">
    <source>
        <dbReference type="ARBA" id="ARBA00023211"/>
    </source>
</evidence>
<keyword evidence="11" id="KW-1185">Reference proteome</keyword>
<evidence type="ECO:0000256" key="7">
    <source>
        <dbReference type="ARBA" id="ARBA00048336"/>
    </source>
</evidence>
<dbReference type="InterPro" id="IPR029052">
    <property type="entry name" value="Metallo-depent_PP-like"/>
</dbReference>
<dbReference type="SUPFAM" id="SSF56300">
    <property type="entry name" value="Metallo-dependent phosphatases"/>
    <property type="match status" value="1"/>
</dbReference>
<keyword evidence="2" id="KW-0479">Metal-binding</keyword>
<keyword evidence="3 8" id="KW-0378">Hydrolase</keyword>
<dbReference type="SMART" id="SM00156">
    <property type="entry name" value="PP2Ac"/>
    <property type="match status" value="1"/>
</dbReference>
<dbReference type="VEuPathDB" id="TrichDB:TVAG_459960"/>
<sequence length="362" mass="41519">MLSRSILDSYIPLLHYFSLDHNTNTEQITVPRLKKTDLIDLLRKCKEIFRIEPTLLRLEGDFNIIGDIHGNLKDLLRIISFTGLQMSIGFVFLGDYVDKGDLSIESIVLILAMKLAYPTKVFMIRGNHEFDNMNNEYGFKKQVFEVYDDDVYEAFHDCFSCIPLAALVNQEHLCMHGGLGPGFVSLNQIEQIERPIFSVDTETKFSQILDSILWSDPSEMIQQYTNNNRGKGFVYGGSAVNKFLQNNNLKTIIRSHQCVDGYKELFDGGLITVFSSSCYSKNPVNRCGLLQIIRNEQITKKHFPASEPISKMNIDYKIVEVSQTIPLCQRRLSLPFTKTTTNMKRMSFSVKSDRMKKSFVRN</sequence>
<evidence type="ECO:0000313" key="11">
    <source>
        <dbReference type="Proteomes" id="UP000001542"/>
    </source>
</evidence>
<proteinExistence type="inferred from homology"/>
<organism evidence="10 11">
    <name type="scientific">Trichomonas vaginalis (strain ATCC PRA-98 / G3)</name>
    <dbReference type="NCBI Taxonomy" id="412133"/>
    <lineage>
        <taxon>Eukaryota</taxon>
        <taxon>Metamonada</taxon>
        <taxon>Parabasalia</taxon>
        <taxon>Trichomonadida</taxon>
        <taxon>Trichomonadidae</taxon>
        <taxon>Trichomonas</taxon>
    </lineage>
</organism>
<dbReference type="PANTHER" id="PTHR11668">
    <property type="entry name" value="SERINE/THREONINE PROTEIN PHOSPHATASE"/>
    <property type="match status" value="1"/>
</dbReference>
<dbReference type="EC" id="3.1.3.16" evidence="8"/>
<dbReference type="GO" id="GO:0046872">
    <property type="term" value="F:metal ion binding"/>
    <property type="evidence" value="ECO:0007669"/>
    <property type="project" value="UniProtKB-KW"/>
</dbReference>
<dbReference type="AlphaFoldDB" id="A2GC28"/>
<evidence type="ECO:0000256" key="4">
    <source>
        <dbReference type="ARBA" id="ARBA00022912"/>
    </source>
</evidence>
<dbReference type="GO" id="GO:0005737">
    <property type="term" value="C:cytoplasm"/>
    <property type="evidence" value="ECO:0000318"/>
    <property type="project" value="GO_Central"/>
</dbReference>
<evidence type="ECO:0000259" key="9">
    <source>
        <dbReference type="PROSITE" id="PS00125"/>
    </source>
</evidence>
<dbReference type="Pfam" id="PF00149">
    <property type="entry name" value="Metallophos"/>
    <property type="match status" value="1"/>
</dbReference>
<dbReference type="InterPro" id="IPR006186">
    <property type="entry name" value="Ser/Thr-sp_prot-phosphatase"/>
</dbReference>
<dbReference type="InParanoid" id="A2GC28"/>
<keyword evidence="5" id="KW-0464">Manganese</keyword>
<evidence type="ECO:0000256" key="2">
    <source>
        <dbReference type="ARBA" id="ARBA00022723"/>
    </source>
</evidence>
<dbReference type="VEuPathDB" id="TrichDB:TVAGG3_1025120"/>
<dbReference type="PROSITE" id="PS00125">
    <property type="entry name" value="SER_THR_PHOSPHATASE"/>
    <property type="match status" value="1"/>
</dbReference>
<dbReference type="STRING" id="5722.A2GC28"/>
<dbReference type="KEGG" id="tva:4742928"/>
<dbReference type="Gene3D" id="3.60.21.10">
    <property type="match status" value="1"/>
</dbReference>
<dbReference type="FunFam" id="3.60.21.10:FF:000069">
    <property type="entry name" value="Serine/threonine-protein phosphatase"/>
    <property type="match status" value="1"/>
</dbReference>
<dbReference type="EMBL" id="DS114998">
    <property type="protein sequence ID" value="EAX85289.1"/>
    <property type="molecule type" value="Genomic_DNA"/>
</dbReference>